<keyword evidence="2" id="KW-1185">Reference proteome</keyword>
<dbReference type="KEGG" id="cuo:CUROG_06015"/>
<dbReference type="Proteomes" id="UP000326711">
    <property type="component" value="Chromosome"/>
</dbReference>
<dbReference type="EMBL" id="CP045032">
    <property type="protein sequence ID" value="QFQ02566.1"/>
    <property type="molecule type" value="Genomic_DNA"/>
</dbReference>
<name>A0A5J6Z6H2_9CORY</name>
<gene>
    <name evidence="1" type="ORF">CUROG_06015</name>
</gene>
<proteinExistence type="predicted"/>
<protein>
    <submittedName>
        <fullName evidence="1">Uncharacterized protein</fullName>
    </submittedName>
</protein>
<dbReference type="AlphaFoldDB" id="A0A5J6Z6H2"/>
<organism evidence="1 2">
    <name type="scientific">Corynebacterium urogenitale</name>
    <dbReference type="NCBI Taxonomy" id="2487892"/>
    <lineage>
        <taxon>Bacteria</taxon>
        <taxon>Bacillati</taxon>
        <taxon>Actinomycetota</taxon>
        <taxon>Actinomycetes</taxon>
        <taxon>Mycobacteriales</taxon>
        <taxon>Corynebacteriaceae</taxon>
        <taxon>Corynebacterium</taxon>
    </lineage>
</organism>
<reference evidence="2" key="1">
    <citation type="submission" date="2019-10" db="EMBL/GenBank/DDBJ databases">
        <title>Complete genome sequence of Corynebacterium urogenitalis DSM 108747, isolated from the genital tract of a cow.</title>
        <authorList>
            <person name="Ruckert C."/>
            <person name="Ballas P."/>
            <person name="Wagener K."/>
            <person name="Drillich M."/>
            <person name="Kaempfer P."/>
            <person name="Busse H.-J."/>
            <person name="Ehling-Schulz M."/>
        </authorList>
    </citation>
    <scope>NUCLEOTIDE SEQUENCE [LARGE SCALE GENOMIC DNA]</scope>
    <source>
        <strain evidence="2">LMM 1652</strain>
    </source>
</reference>
<accession>A0A5J6Z6H2</accession>
<evidence type="ECO:0000313" key="1">
    <source>
        <dbReference type="EMBL" id="QFQ02566.1"/>
    </source>
</evidence>
<sequence>MGLSEYNLGRIALAALYLVIQTGDEGAMLVWKEG</sequence>
<evidence type="ECO:0000313" key="2">
    <source>
        <dbReference type="Proteomes" id="UP000326711"/>
    </source>
</evidence>